<dbReference type="PATRIC" id="fig|573060.9.peg.3235"/>
<evidence type="ECO:0000313" key="2">
    <source>
        <dbReference type="Proteomes" id="UP000003856"/>
    </source>
</evidence>
<dbReference type="AlphaFoldDB" id="C5T4P2"/>
<sequence>MRVEIQYRWRVKSPAGKWFNTRHTATEASIRKEYPEATPVQGTRTERVVLDQPAELLAAGAHGPRAHSSVLIWPCTIPGRDGRIVLSGIPSNYTVTQEGDDWVVMLGGTLEMYRGPGPVRIEARS</sequence>
<reference evidence="1 2" key="1">
    <citation type="submission" date="2009-05" db="EMBL/GenBank/DDBJ databases">
        <title>The draft genome of Acidovorax delafieldii 2AN.</title>
        <authorList>
            <consortium name="US DOE Joint Genome Institute (JGI-PGF)"/>
            <person name="Lucas S."/>
            <person name="Copeland A."/>
            <person name="Lapidus A."/>
            <person name="Glavina del Rio T."/>
            <person name="Tice H."/>
            <person name="Bruce D."/>
            <person name="Goodwin L."/>
            <person name="Pitluck S."/>
            <person name="Larimer F."/>
            <person name="Land M.L."/>
            <person name="Hauser L."/>
            <person name="Shelobolina E.S."/>
            <person name="Picardal F."/>
            <person name="Roden E."/>
            <person name="Emerson D."/>
        </authorList>
    </citation>
    <scope>NUCLEOTIDE SEQUENCE [LARGE SCALE GENOMIC DNA]</scope>
    <source>
        <strain evidence="1 2">2AN</strain>
    </source>
</reference>
<organism evidence="1 2">
    <name type="scientific">Acidovorax delafieldii 2AN</name>
    <dbReference type="NCBI Taxonomy" id="573060"/>
    <lineage>
        <taxon>Bacteria</taxon>
        <taxon>Pseudomonadati</taxon>
        <taxon>Pseudomonadota</taxon>
        <taxon>Betaproteobacteria</taxon>
        <taxon>Burkholderiales</taxon>
        <taxon>Comamonadaceae</taxon>
        <taxon>Acidovorax</taxon>
    </lineage>
</organism>
<accession>C5T4P2</accession>
<protein>
    <submittedName>
        <fullName evidence="1">Uncharacterized protein</fullName>
    </submittedName>
</protein>
<proteinExistence type="predicted"/>
<name>C5T4P2_ACIDE</name>
<dbReference type="EMBL" id="ACQT01000051">
    <property type="protein sequence ID" value="EER60535.1"/>
    <property type="molecule type" value="Genomic_DNA"/>
</dbReference>
<comment type="caution">
    <text evidence="1">The sequence shown here is derived from an EMBL/GenBank/DDBJ whole genome shotgun (WGS) entry which is preliminary data.</text>
</comment>
<evidence type="ECO:0000313" key="1">
    <source>
        <dbReference type="EMBL" id="EER60535.1"/>
    </source>
</evidence>
<gene>
    <name evidence="1" type="ORF">AcdelDRAFT_1872</name>
</gene>
<dbReference type="Proteomes" id="UP000003856">
    <property type="component" value="Unassembled WGS sequence"/>
</dbReference>
<keyword evidence="2" id="KW-1185">Reference proteome</keyword>